<evidence type="ECO:0000313" key="2">
    <source>
        <dbReference type="Proteomes" id="UP000003573"/>
    </source>
</evidence>
<dbReference type="RefSeq" id="WP_003080353.1">
    <property type="nucleotide sequence ID" value="NZ_UHFV01000002.1"/>
</dbReference>
<comment type="caution">
    <text evidence="1">The sequence shown here is derived from an EMBL/GenBank/DDBJ whole genome shotgun (WGS) entry which is preliminary data.</text>
</comment>
<accession>G5JWM4</accession>
<dbReference type="Proteomes" id="UP000003573">
    <property type="component" value="Unassembled WGS sequence"/>
</dbReference>
<protein>
    <submittedName>
        <fullName evidence="1">Uncharacterized protein</fullName>
    </submittedName>
</protein>
<name>G5JWM4_9STRE</name>
<keyword evidence="2" id="KW-1185">Reference proteome</keyword>
<dbReference type="AlphaFoldDB" id="G5JWM4"/>
<reference evidence="1 2" key="1">
    <citation type="journal article" date="2014" name="Int. J. Syst. Evol. Microbiol.">
        <title>Phylogenomics and the dynamic genome evolution of the genus Streptococcus.</title>
        <authorList>
            <consortium name="The Broad Institute Genome Sequencing Platform"/>
            <person name="Richards V.P."/>
            <person name="Palmer S.R."/>
            <person name="Pavinski Bitar P.D."/>
            <person name="Qin X."/>
            <person name="Weinstock G.M."/>
            <person name="Highlander S.K."/>
            <person name="Town C.D."/>
            <person name="Burne R.A."/>
            <person name="Stanhope M.J."/>
        </authorList>
    </citation>
    <scope>NUCLEOTIDE SEQUENCE [LARGE SCALE GENOMIC DNA]</scope>
    <source>
        <strain evidence="1 2">NCTC 11558</strain>
    </source>
</reference>
<gene>
    <name evidence="1" type="ORF">STRMA_0996</name>
</gene>
<proteinExistence type="predicted"/>
<organism evidence="1 2">
    <name type="scientific">Streptococcus macacae NCTC 11558</name>
    <dbReference type="NCBI Taxonomy" id="764298"/>
    <lineage>
        <taxon>Bacteria</taxon>
        <taxon>Bacillati</taxon>
        <taxon>Bacillota</taxon>
        <taxon>Bacilli</taxon>
        <taxon>Lactobacillales</taxon>
        <taxon>Streptococcaceae</taxon>
        <taxon>Streptococcus</taxon>
    </lineage>
</organism>
<sequence>MADYKIYQYHKASLNIFSSPFTFNKEQMAYLDKTKTPIQQNRGFQEIYEKEKFFILVTYD</sequence>
<dbReference type="EMBL" id="AEUW02000001">
    <property type="protein sequence ID" value="EHJ52381.1"/>
    <property type="molecule type" value="Genomic_DNA"/>
</dbReference>
<evidence type="ECO:0000313" key="1">
    <source>
        <dbReference type="EMBL" id="EHJ52381.1"/>
    </source>
</evidence>